<dbReference type="InterPro" id="IPR044574">
    <property type="entry name" value="ARIP4-like"/>
</dbReference>
<keyword evidence="7" id="KW-0238">DNA-binding</keyword>
<feature type="compositionally biased region" description="Polar residues" evidence="10">
    <location>
        <begin position="561"/>
        <end position="571"/>
    </location>
</feature>
<dbReference type="InterPro" id="IPR038718">
    <property type="entry name" value="SNF2-like_sf"/>
</dbReference>
<dbReference type="OrthoDB" id="2020972at2759"/>
<feature type="region of interest" description="Disordered" evidence="10">
    <location>
        <begin position="232"/>
        <end position="265"/>
    </location>
</feature>
<dbReference type="InterPro" id="IPR001650">
    <property type="entry name" value="Helicase_C-like"/>
</dbReference>
<dbReference type="SMART" id="SM00487">
    <property type="entry name" value="DEXDc"/>
    <property type="match status" value="1"/>
</dbReference>
<dbReference type="PANTHER" id="PTHR45797">
    <property type="entry name" value="RAD54-LIKE"/>
    <property type="match status" value="1"/>
</dbReference>
<feature type="region of interest" description="Disordered" evidence="10">
    <location>
        <begin position="610"/>
        <end position="817"/>
    </location>
</feature>
<dbReference type="GO" id="GO:0003677">
    <property type="term" value="F:DNA binding"/>
    <property type="evidence" value="ECO:0007669"/>
    <property type="project" value="UniProtKB-KW"/>
</dbReference>
<feature type="domain" description="Helicase ATP-binding" evidence="11">
    <location>
        <begin position="1127"/>
        <end position="1330"/>
    </location>
</feature>
<dbReference type="SUPFAM" id="SSF52540">
    <property type="entry name" value="P-loop containing nucleoside triphosphate hydrolases"/>
    <property type="match status" value="2"/>
</dbReference>
<dbReference type="EMBL" id="JANBPY010000888">
    <property type="protein sequence ID" value="KAJ1962992.1"/>
    <property type="molecule type" value="Genomic_DNA"/>
</dbReference>
<dbReference type="Proteomes" id="UP001150925">
    <property type="component" value="Unassembled WGS sequence"/>
</dbReference>
<feature type="compositionally biased region" description="Acidic residues" evidence="10">
    <location>
        <begin position="723"/>
        <end position="736"/>
    </location>
</feature>
<feature type="domain" description="Helicase C-terminal" evidence="12">
    <location>
        <begin position="1559"/>
        <end position="1718"/>
    </location>
</feature>
<feature type="region of interest" description="Disordered" evidence="10">
    <location>
        <begin position="1873"/>
        <end position="1901"/>
    </location>
</feature>
<dbReference type="Gene3D" id="3.40.50.300">
    <property type="entry name" value="P-loop containing nucleotide triphosphate hydrolases"/>
    <property type="match status" value="2"/>
</dbReference>
<evidence type="ECO:0000256" key="5">
    <source>
        <dbReference type="ARBA" id="ARBA00022806"/>
    </source>
</evidence>
<feature type="region of interest" description="Disordered" evidence="10">
    <location>
        <begin position="1491"/>
        <end position="1519"/>
    </location>
</feature>
<dbReference type="InterPro" id="IPR056026">
    <property type="entry name" value="DUF7607"/>
</dbReference>
<keyword evidence="4" id="KW-0378">Hydrolase</keyword>
<dbReference type="PROSITE" id="PS51194">
    <property type="entry name" value="HELICASE_CTER"/>
    <property type="match status" value="1"/>
</dbReference>
<evidence type="ECO:0000256" key="4">
    <source>
        <dbReference type="ARBA" id="ARBA00022801"/>
    </source>
</evidence>
<feature type="compositionally biased region" description="Low complexity" evidence="10">
    <location>
        <begin position="1818"/>
        <end position="1829"/>
    </location>
</feature>
<evidence type="ECO:0000313" key="13">
    <source>
        <dbReference type="EMBL" id="KAJ1962992.1"/>
    </source>
</evidence>
<sequence length="1901" mass="211365">MDQPSVSLDSILQEVQQAIHTIPTVHRSPTLQDPFYIPEHVPSPPLIPFLFDLNLESSEDQGESVPSSPDISPEVETVPRSTSPAIIEQEYTHPRNESPKPFPRESSIAIPVLPPPTILPAGRVTENQILFRQTTLPEALGPLRPHRVCDAQGGIIRGGFWFQSPHSSQIQRSSRHWGTCRSVQRVMKRLLVDPPVQRLPHQAIYSPSEDPHAPAYIVDYCGQVLANFNDENPNQVGTLPTGALSQPTASDSQPGSGPQATTRSTWTVDLCKDFSDIESDEPTYTGSGMDGDDAVMSGSEDLATLWDMVASDDSDLEPVYSTTPKPIQRSSASTTDTIRYTSVPSQKLLDRFQAVTAQDDRPKLESAVSPKTKEDDSVLPLYGESDYDTDELSESDFINESNADPSGKKPKVSAISAEAQEKVVTFVNNYLEKLRDEWRTTKLPALEARAWHNWHQQKSRKEGMAAEKEDLENRRLPKQHTTIVETGITSERKLTRLCTALTETVYRICQLEWLLELVEKPCPEPPTVVRKRTAKRKSREAELFHTLADGGAMNAAKSESKTNPSSTNQPTNDDDLTEPVTMDISEDDMADFIDDSDLTAEDRERYSHYYEKNIHAPQRMRDDMSTPTQGPSTKRATSPATGLKTSNPTPRKGPDEGDQQVSEKEEFIVLAKGTVNSPRSAVHSPPGTTSIPAADNDESLEKGEEPMGISVTPEVHFIAKDEDVIDQPESQSEEPDPLMHNVVTAGLSTEDQPRAMTSEPSSPQLSQTMSPDSSSSVIIIDDQNDTQSSPGRSPDPDDNQPEVEGVPSPPSQTGSDVCVIDANSFNEAVQGRTSLNRRVTGQSLFGQMKPEPVESQGLDATSAQGDQRVPTTSVPQKNTQPPSSSGPVETANTDGGPPLHVPGDHATLYPLELMQAMVTEFTPETLTACFKNLLRQEACQVPPSHDDEYAYTPLNRTDKECALRIYHCFYKFTKWRIQSREPLLAMVQRFYSYVCRLYSLKALGSDTSHKAQPVEEETEVDSAPQVGRKNIRKIKGEEADAIQLRKKLQQQEKEWQQRVQSTLKRVTKKAISPSLSNTNKVLTEVQGDAVLINVGHPESDSDVFVAPFLAQHLKPHQIEGVQFMWKNMVTFSGRGCILAHAMGLGKTFQVITFLYTLLQEIVNRNPAIPAHMRSRRVLVLCPPTIKQNWLNEIHQWIPSAELTRVVGKLYTMDNSLRTVKQRLEYLQDWYVQGGILLAGYQSFRDWATGGSALSKIPHTPDEVAQFQKLLLDPGPAVVIADEGHKIKNPNARLSVVSKMLRTTSRVCLTGYPLQNKLEEYWCMVDFIYPGYLGTIGNFRNAYINPINNGLFPDSTRADRKICQQRLYVLQDILADVVQRREIQQMYKELPPKREFVITCSLTDVQYNMYTEVLMHELSQSNGVKSTSGLLAMEHLLRSICNHPYICYFLLQQRYRDLLPPAQRVNSANVLASGTSLSSLFANVKLPPVLRTASPSGRGNSGGNSPSVGGTDDDLDGMQDPAELASANMPIVPAVVKIMETILNKVDNKMAPELSNKMVVLLRIVRMCQQKREKVLVFTRSIPTIYFLEHLFKQGPNRIKALRLDGATPMQNRQALVDTFNKDWSYTVFLMSSGAGSLGLNITSANRVILVDVGWNPSFDEQAVARAYRYGQTKPVFVYRLSSCGTLEDKIFKNNIHKEGLSKRVVDQRNVEKHFTKLQLKSYWAVPPQDPPSLLPIKRHSLPLDQDDILKNIVDGFTDNIVDIIEKSFYLHEDYEVMSEEHQREAHEFLRMERDRISGKPTPPLASDVPTFPTPELVSTSISGGTSASAMPNRAPESTTALTLMGGTAPANFRLSTDHATTISSFAGIQTSGNQNQSLYQQPPQPFLGSLTSSSSNPNIHP</sequence>
<dbReference type="GO" id="GO:0005634">
    <property type="term" value="C:nucleus"/>
    <property type="evidence" value="ECO:0007669"/>
    <property type="project" value="UniProtKB-SubCell"/>
</dbReference>
<feature type="compositionally biased region" description="Polar residues" evidence="10">
    <location>
        <begin position="858"/>
        <end position="893"/>
    </location>
</feature>
<dbReference type="InterPro" id="IPR027417">
    <property type="entry name" value="P-loop_NTPase"/>
</dbReference>
<organism evidence="13 14">
    <name type="scientific">Dispira parvispora</name>
    <dbReference type="NCBI Taxonomy" id="1520584"/>
    <lineage>
        <taxon>Eukaryota</taxon>
        <taxon>Fungi</taxon>
        <taxon>Fungi incertae sedis</taxon>
        <taxon>Zoopagomycota</taxon>
        <taxon>Kickxellomycotina</taxon>
        <taxon>Dimargaritomycetes</taxon>
        <taxon>Dimargaritales</taxon>
        <taxon>Dimargaritaceae</taxon>
        <taxon>Dispira</taxon>
    </lineage>
</organism>
<keyword evidence="5" id="KW-0347">Helicase</keyword>
<dbReference type="Pfam" id="PF00271">
    <property type="entry name" value="Helicase_C"/>
    <property type="match status" value="1"/>
</dbReference>
<feature type="compositionally biased region" description="Low complexity" evidence="10">
    <location>
        <begin position="1493"/>
        <end position="1509"/>
    </location>
</feature>
<accession>A0A9W8E2Z7</accession>
<feature type="region of interest" description="Disordered" evidence="10">
    <location>
        <begin position="1796"/>
        <end position="1833"/>
    </location>
</feature>
<evidence type="ECO:0000313" key="14">
    <source>
        <dbReference type="Proteomes" id="UP001150925"/>
    </source>
</evidence>
<feature type="region of interest" description="Disordered" evidence="10">
    <location>
        <begin position="544"/>
        <end position="579"/>
    </location>
</feature>
<feature type="coiled-coil region" evidence="9">
    <location>
        <begin position="1034"/>
        <end position="1065"/>
    </location>
</feature>
<feature type="compositionally biased region" description="Polar residues" evidence="10">
    <location>
        <begin position="625"/>
        <end position="649"/>
    </location>
</feature>
<keyword evidence="8" id="KW-0539">Nucleus</keyword>
<dbReference type="InterPro" id="IPR014001">
    <property type="entry name" value="Helicase_ATP-bd"/>
</dbReference>
<feature type="compositionally biased region" description="Basic and acidic residues" evidence="10">
    <location>
        <begin position="610"/>
        <end position="624"/>
    </location>
</feature>
<dbReference type="Pfam" id="PF24580">
    <property type="entry name" value="DUF7607"/>
    <property type="match status" value="1"/>
</dbReference>
<evidence type="ECO:0000259" key="12">
    <source>
        <dbReference type="PROSITE" id="PS51194"/>
    </source>
</evidence>
<dbReference type="GO" id="GO:0016887">
    <property type="term" value="F:ATP hydrolysis activity"/>
    <property type="evidence" value="ECO:0007669"/>
    <property type="project" value="InterPro"/>
</dbReference>
<proteinExistence type="inferred from homology"/>
<keyword evidence="14" id="KW-1185">Reference proteome</keyword>
<dbReference type="InterPro" id="IPR049730">
    <property type="entry name" value="SNF2/RAD54-like_C"/>
</dbReference>
<feature type="region of interest" description="Disordered" evidence="10">
    <location>
        <begin position="847"/>
        <end position="904"/>
    </location>
</feature>
<feature type="region of interest" description="Disordered" evidence="10">
    <location>
        <begin position="360"/>
        <end position="390"/>
    </location>
</feature>
<evidence type="ECO:0000256" key="9">
    <source>
        <dbReference type="SAM" id="Coils"/>
    </source>
</evidence>
<comment type="subcellular location">
    <subcellularLocation>
        <location evidence="1">Nucleus</location>
    </subcellularLocation>
</comment>
<evidence type="ECO:0000256" key="2">
    <source>
        <dbReference type="ARBA" id="ARBA00007025"/>
    </source>
</evidence>
<dbReference type="CDD" id="cd18007">
    <property type="entry name" value="DEXHc_ATRX-like"/>
    <property type="match status" value="1"/>
</dbReference>
<feature type="compositionally biased region" description="Polar residues" evidence="10">
    <location>
        <begin position="1889"/>
        <end position="1901"/>
    </location>
</feature>
<evidence type="ECO:0000259" key="11">
    <source>
        <dbReference type="PROSITE" id="PS51192"/>
    </source>
</evidence>
<reference evidence="13" key="1">
    <citation type="submission" date="2022-07" db="EMBL/GenBank/DDBJ databases">
        <title>Phylogenomic reconstructions and comparative analyses of Kickxellomycotina fungi.</title>
        <authorList>
            <person name="Reynolds N.K."/>
            <person name="Stajich J.E."/>
            <person name="Barry K."/>
            <person name="Grigoriev I.V."/>
            <person name="Crous P."/>
            <person name="Smith M.E."/>
        </authorList>
    </citation>
    <scope>NUCLEOTIDE SEQUENCE</scope>
    <source>
        <strain evidence="13">RSA 1196</strain>
    </source>
</reference>
<feature type="region of interest" description="Disordered" evidence="10">
    <location>
        <begin position="58"/>
        <end position="103"/>
    </location>
</feature>
<dbReference type="InterPro" id="IPR000330">
    <property type="entry name" value="SNF2_N"/>
</dbReference>
<evidence type="ECO:0000256" key="8">
    <source>
        <dbReference type="ARBA" id="ARBA00023242"/>
    </source>
</evidence>
<gene>
    <name evidence="13" type="ORF">IWQ62_003357</name>
</gene>
<protein>
    <submittedName>
        <fullName evidence="13">Uncharacterized protein</fullName>
    </submittedName>
</protein>
<feature type="compositionally biased region" description="Low complexity" evidence="10">
    <location>
        <begin position="770"/>
        <end position="781"/>
    </location>
</feature>
<dbReference type="GO" id="GO:0005524">
    <property type="term" value="F:ATP binding"/>
    <property type="evidence" value="ECO:0007669"/>
    <property type="project" value="UniProtKB-KW"/>
</dbReference>
<dbReference type="PANTHER" id="PTHR45797:SF1">
    <property type="entry name" value="HELICASE ARIP4"/>
    <property type="match status" value="1"/>
</dbReference>
<keyword evidence="6" id="KW-0067">ATP-binding</keyword>
<dbReference type="Gene3D" id="3.40.50.10810">
    <property type="entry name" value="Tandem AAA-ATPase domain"/>
    <property type="match status" value="1"/>
</dbReference>
<dbReference type="PROSITE" id="PS51192">
    <property type="entry name" value="HELICASE_ATP_BIND_1"/>
    <property type="match status" value="1"/>
</dbReference>
<evidence type="ECO:0000256" key="3">
    <source>
        <dbReference type="ARBA" id="ARBA00022741"/>
    </source>
</evidence>
<name>A0A9W8E2Z7_9FUNG</name>
<dbReference type="CDD" id="cd18793">
    <property type="entry name" value="SF2_C_SNF"/>
    <property type="match status" value="1"/>
</dbReference>
<comment type="caution">
    <text evidence="13">The sequence shown here is derived from an EMBL/GenBank/DDBJ whole genome shotgun (WGS) entry which is preliminary data.</text>
</comment>
<dbReference type="Pfam" id="PF00176">
    <property type="entry name" value="SNF2-rel_dom"/>
    <property type="match status" value="1"/>
</dbReference>
<evidence type="ECO:0000256" key="6">
    <source>
        <dbReference type="ARBA" id="ARBA00022840"/>
    </source>
</evidence>
<comment type="similarity">
    <text evidence="2">Belongs to the SNF2/RAD54 helicase family.</text>
</comment>
<evidence type="ECO:0000256" key="1">
    <source>
        <dbReference type="ARBA" id="ARBA00004123"/>
    </source>
</evidence>
<evidence type="ECO:0000256" key="7">
    <source>
        <dbReference type="ARBA" id="ARBA00023125"/>
    </source>
</evidence>
<keyword evidence="3" id="KW-0547">Nucleotide-binding</keyword>
<feature type="compositionally biased region" description="Polar residues" evidence="10">
    <location>
        <begin position="758"/>
        <end position="769"/>
    </location>
</feature>
<keyword evidence="9" id="KW-0175">Coiled coil</keyword>
<dbReference type="GO" id="GO:0004386">
    <property type="term" value="F:helicase activity"/>
    <property type="evidence" value="ECO:0007669"/>
    <property type="project" value="UniProtKB-KW"/>
</dbReference>
<evidence type="ECO:0000256" key="10">
    <source>
        <dbReference type="SAM" id="MobiDB-lite"/>
    </source>
</evidence>
<dbReference type="SMART" id="SM00490">
    <property type="entry name" value="HELICc"/>
    <property type="match status" value="1"/>
</dbReference>